<organism evidence="1 2">
    <name type="scientific">Candidatus Epulonipiscium fishelsonii</name>
    <dbReference type="NCBI Taxonomy" id="77094"/>
    <lineage>
        <taxon>Bacteria</taxon>
        <taxon>Bacillati</taxon>
        <taxon>Bacillota</taxon>
        <taxon>Clostridia</taxon>
        <taxon>Lachnospirales</taxon>
        <taxon>Lachnospiraceae</taxon>
        <taxon>Candidatus Epulonipiscium</taxon>
    </lineage>
</organism>
<keyword evidence="2" id="KW-1185">Reference proteome</keyword>
<name>A0ACC8XBY8_9FIRM</name>
<gene>
    <name evidence="1" type="ORF">AN396_01010</name>
</gene>
<comment type="caution">
    <text evidence="1">The sequence shown here is derived from an EMBL/GenBank/DDBJ whole genome shotgun (WGS) entry which is preliminary data.</text>
</comment>
<dbReference type="EMBL" id="LJDB01000055">
    <property type="protein sequence ID" value="ONI40184.1"/>
    <property type="molecule type" value="Genomic_DNA"/>
</dbReference>
<protein>
    <submittedName>
        <fullName evidence="1">Aminoacyl-histidine dipeptidase</fullName>
    </submittedName>
</protein>
<dbReference type="Proteomes" id="UP000188605">
    <property type="component" value="Unassembled WGS sequence"/>
</dbReference>
<evidence type="ECO:0000313" key="1">
    <source>
        <dbReference type="EMBL" id="ONI40184.1"/>
    </source>
</evidence>
<accession>A0ACC8XBY8</accession>
<sequence length="477" mass="53383">MEELFMTVLDYFKEICNIPRGSGNEKAISDYMVKFAEGLGLAVKQDKANNVYIFKPATKGYENCPTVILQGHLDMVCEKDQNTKFDFQTQGLDLIVEGDWIKAKGTTLGADNGIAIAYQMAILADNSLKHGPIECLMTTEEETGMGGVANLHPEYLKGKILLNMDTDIEGEFLVSCAGGIRASITVPFEYKPIENSAVYEIHIKGLTGGHSGAEIHHERANANVLAGYMLAVFDRKYDVNLISINGGNKDNVITRECTFEIAIPLHFSSTFEMNFKSVADACKGMYKTQDPNMEINYKKIEKDKMISTTETFINLIRLLPNGIQRMNHEMEGLVETSSNVGVVKTTENNIEISISMRSSTYYGKIELASRIQRLANVLGVFCKLSSDYPGWEYQSNSRIREMAVKVYKEMYHKEPEIKAIHAGLECGFLAQKLPNTDIIAFGPTVKDIHSPNERASISSMNRVYEYVVKLLEEIKNY</sequence>
<proteinExistence type="predicted"/>
<evidence type="ECO:0000313" key="2">
    <source>
        <dbReference type="Proteomes" id="UP000188605"/>
    </source>
</evidence>
<reference evidence="1" key="1">
    <citation type="submission" date="2016-08" db="EMBL/GenBank/DDBJ databases">
        <authorList>
            <person name="Ngugi D.K."/>
            <person name="Miyake S."/>
            <person name="Stingl U."/>
        </authorList>
    </citation>
    <scope>NUCLEOTIDE SEQUENCE</scope>
    <source>
        <strain evidence="1">SCG-B11WGA-EpuloA1</strain>
    </source>
</reference>